<accession>A0A172YEP0</accession>
<sequence length="100" mass="12177">MIALALWFWLDWRLGLLAWSGLCWLGWYETRRVPPALRWSTLRSCWQDEREREVDIVAFRLAPLVIGLKIDGRVFWLWPDSADGETLWRLRRRLRQRSEH</sequence>
<dbReference type="AlphaFoldDB" id="A0A172YEP0"/>
<evidence type="ECO:0000313" key="2">
    <source>
        <dbReference type="Proteomes" id="UP000077875"/>
    </source>
</evidence>
<evidence type="ECO:0008006" key="3">
    <source>
        <dbReference type="Google" id="ProtNLM"/>
    </source>
</evidence>
<proteinExistence type="predicted"/>
<gene>
    <name evidence="1" type="ORF">A5892_08950</name>
</gene>
<protein>
    <recommendedName>
        <fullName evidence="3">Toxin CptA</fullName>
    </recommendedName>
</protein>
<organism evidence="1 2">
    <name type="scientific">Halotalea alkalilenta</name>
    <dbReference type="NCBI Taxonomy" id="376489"/>
    <lineage>
        <taxon>Bacteria</taxon>
        <taxon>Pseudomonadati</taxon>
        <taxon>Pseudomonadota</taxon>
        <taxon>Gammaproteobacteria</taxon>
        <taxon>Oceanospirillales</taxon>
        <taxon>Halomonadaceae</taxon>
        <taxon>Halotalea</taxon>
    </lineage>
</organism>
<name>A0A172YEP0_9GAMM</name>
<dbReference type="STRING" id="376489.A5892_08950"/>
<keyword evidence="2" id="KW-1185">Reference proteome</keyword>
<evidence type="ECO:0000313" key="1">
    <source>
        <dbReference type="EMBL" id="ANF57576.1"/>
    </source>
</evidence>
<dbReference type="KEGG" id="haa:A5892_08950"/>
<dbReference type="Proteomes" id="UP000077875">
    <property type="component" value="Chromosome"/>
</dbReference>
<reference evidence="1 2" key="1">
    <citation type="submission" date="2016-04" db="EMBL/GenBank/DDBJ databases">
        <title>Complete Genome Sequence of Halotalea alkalilenta IHB B 13600.</title>
        <authorList>
            <person name="Swarnkar M.K."/>
            <person name="Sharma A."/>
            <person name="Kaushal K."/>
            <person name="Soni R."/>
            <person name="Rana S."/>
            <person name="Singh A.K."/>
            <person name="Gulati A."/>
        </authorList>
    </citation>
    <scope>NUCLEOTIDE SEQUENCE [LARGE SCALE GENOMIC DNA]</scope>
    <source>
        <strain evidence="1 2">IHB B 13600</strain>
    </source>
</reference>
<dbReference type="EMBL" id="CP015243">
    <property type="protein sequence ID" value="ANF57576.1"/>
    <property type="molecule type" value="Genomic_DNA"/>
</dbReference>